<dbReference type="Gene3D" id="3.40.50.410">
    <property type="entry name" value="von Willebrand factor, type A domain"/>
    <property type="match status" value="1"/>
</dbReference>
<dbReference type="GO" id="GO:0000723">
    <property type="term" value="P:telomere maintenance"/>
    <property type="evidence" value="ECO:0007669"/>
    <property type="project" value="TreeGrafter"/>
</dbReference>
<dbReference type="GO" id="GO:0003690">
    <property type="term" value="F:double-stranded DNA binding"/>
    <property type="evidence" value="ECO:0007669"/>
    <property type="project" value="TreeGrafter"/>
</dbReference>
<dbReference type="STRING" id="3871.A0A4P1RL22"/>
<dbReference type="InterPro" id="IPR036465">
    <property type="entry name" value="vWFA_dom_sf"/>
</dbReference>
<dbReference type="EMBL" id="CM007364">
    <property type="protein sequence ID" value="OIW12816.1"/>
    <property type="molecule type" value="Genomic_DNA"/>
</dbReference>
<evidence type="ECO:0000259" key="1">
    <source>
        <dbReference type="Pfam" id="PF03731"/>
    </source>
</evidence>
<gene>
    <name evidence="2" type="ORF">TanjilG_24749</name>
</gene>
<dbReference type="SUPFAM" id="SSF53300">
    <property type="entry name" value="vWA-like"/>
    <property type="match status" value="1"/>
</dbReference>
<reference evidence="2 3" key="1">
    <citation type="journal article" date="2017" name="Plant Biotechnol. J.">
        <title>A comprehensive draft genome sequence for lupin (Lupinus angustifolius), an emerging health food: insights into plant-microbe interactions and legume evolution.</title>
        <authorList>
            <person name="Hane J.K."/>
            <person name="Ming Y."/>
            <person name="Kamphuis L.G."/>
            <person name="Nelson M.N."/>
            <person name="Garg G."/>
            <person name="Atkins C.A."/>
            <person name="Bayer P.E."/>
            <person name="Bravo A."/>
            <person name="Bringans S."/>
            <person name="Cannon S."/>
            <person name="Edwards D."/>
            <person name="Foley R."/>
            <person name="Gao L.L."/>
            <person name="Harrison M.J."/>
            <person name="Huang W."/>
            <person name="Hurgobin B."/>
            <person name="Li S."/>
            <person name="Liu C.W."/>
            <person name="McGrath A."/>
            <person name="Morahan G."/>
            <person name="Murray J."/>
            <person name="Weller J."/>
            <person name="Jian J."/>
            <person name="Singh K.B."/>
        </authorList>
    </citation>
    <scope>NUCLEOTIDE SEQUENCE [LARGE SCALE GENOMIC DNA]</scope>
    <source>
        <strain evidence="3">cv. Tanjil</strain>
        <tissue evidence="2">Whole plant</tissue>
    </source>
</reference>
<accession>A0A4P1RL22</accession>
<dbReference type="Pfam" id="PF03731">
    <property type="entry name" value="Ku_N"/>
    <property type="match status" value="1"/>
</dbReference>
<evidence type="ECO:0000313" key="2">
    <source>
        <dbReference type="EMBL" id="OIW12816.1"/>
    </source>
</evidence>
<protein>
    <recommendedName>
        <fullName evidence="1">Ku70/Ku80 N-terminal alpha/beta domain-containing protein</fullName>
    </recommendedName>
</protein>
<evidence type="ECO:0000313" key="3">
    <source>
        <dbReference type="Proteomes" id="UP000188354"/>
    </source>
</evidence>
<dbReference type="PANTHER" id="PTHR12604:SF2">
    <property type="entry name" value="X-RAY REPAIR CROSS-COMPLEMENTING PROTEIN 6"/>
    <property type="match status" value="1"/>
</dbReference>
<proteinExistence type="predicted"/>
<name>A0A4P1RL22_LUPAN</name>
<sequence>MDLDADDIFRDDDDDLHNQFSLREKKNIQDLNGVFVFNVVEREFLDRPNARLIKEFDSIEETFSKNIGSKQGIVSATRENSLYNAIWVAQALLRKGSAKTVDKRMLLFTNEDDPFGSMNGAIKSDMTRTTLQRAKDARDLGISIELLPLSCPDEVFNVSPFYADLIGLEGDDLVDFMPSAGNKYVILSTMFSGLFLVFVRSNHMA</sequence>
<feature type="domain" description="Ku70/Ku80 N-terminal alpha/beta" evidence="1">
    <location>
        <begin position="22"/>
        <end position="181"/>
    </location>
</feature>
<dbReference type="PANTHER" id="PTHR12604">
    <property type="entry name" value="KU AUTOANTIGEN DNA HELICASE"/>
    <property type="match status" value="1"/>
</dbReference>
<dbReference type="GO" id="GO:0006303">
    <property type="term" value="P:double-strand break repair via nonhomologous end joining"/>
    <property type="evidence" value="ECO:0007669"/>
    <property type="project" value="TreeGrafter"/>
</dbReference>
<dbReference type="GO" id="GO:0042162">
    <property type="term" value="F:telomeric DNA binding"/>
    <property type="evidence" value="ECO:0007669"/>
    <property type="project" value="TreeGrafter"/>
</dbReference>
<dbReference type="AlphaFoldDB" id="A0A4P1RL22"/>
<dbReference type="Gramene" id="OIW12816">
    <property type="protein sequence ID" value="OIW12816"/>
    <property type="gene ID" value="TanjilG_24749"/>
</dbReference>
<keyword evidence="3" id="KW-1185">Reference proteome</keyword>
<dbReference type="GO" id="GO:0043564">
    <property type="term" value="C:Ku70:Ku80 complex"/>
    <property type="evidence" value="ECO:0007669"/>
    <property type="project" value="TreeGrafter"/>
</dbReference>
<dbReference type="InterPro" id="IPR005161">
    <property type="entry name" value="Ku_N"/>
</dbReference>
<dbReference type="Proteomes" id="UP000188354">
    <property type="component" value="Chromosome LG04"/>
</dbReference>
<organism evidence="2 3">
    <name type="scientific">Lupinus angustifolius</name>
    <name type="common">Narrow-leaved blue lupine</name>
    <dbReference type="NCBI Taxonomy" id="3871"/>
    <lineage>
        <taxon>Eukaryota</taxon>
        <taxon>Viridiplantae</taxon>
        <taxon>Streptophyta</taxon>
        <taxon>Embryophyta</taxon>
        <taxon>Tracheophyta</taxon>
        <taxon>Spermatophyta</taxon>
        <taxon>Magnoliopsida</taxon>
        <taxon>eudicotyledons</taxon>
        <taxon>Gunneridae</taxon>
        <taxon>Pentapetalae</taxon>
        <taxon>rosids</taxon>
        <taxon>fabids</taxon>
        <taxon>Fabales</taxon>
        <taxon>Fabaceae</taxon>
        <taxon>Papilionoideae</taxon>
        <taxon>50 kb inversion clade</taxon>
        <taxon>genistoids sensu lato</taxon>
        <taxon>core genistoids</taxon>
        <taxon>Genisteae</taxon>
        <taxon>Lupinus</taxon>
    </lineage>
</organism>